<evidence type="ECO:0000259" key="4">
    <source>
        <dbReference type="SMART" id="SM00322"/>
    </source>
</evidence>
<feature type="compositionally biased region" description="Polar residues" evidence="3">
    <location>
        <begin position="659"/>
        <end position="671"/>
    </location>
</feature>
<evidence type="ECO:0000256" key="1">
    <source>
        <dbReference type="ARBA" id="ARBA00022737"/>
    </source>
</evidence>
<feature type="domain" description="K Homology" evidence="4">
    <location>
        <begin position="764"/>
        <end position="837"/>
    </location>
</feature>
<dbReference type="PANTHER" id="PTHR10288">
    <property type="entry name" value="KH DOMAIN CONTAINING RNA BINDING PROTEIN"/>
    <property type="match status" value="1"/>
</dbReference>
<dbReference type="CDD" id="cd00229">
    <property type="entry name" value="SGNH_hydrolase"/>
    <property type="match status" value="1"/>
</dbReference>
<feature type="compositionally biased region" description="Low complexity" evidence="3">
    <location>
        <begin position="646"/>
        <end position="658"/>
    </location>
</feature>
<sequence length="1256" mass="135957">MPSRSSMLRSALAVSVVSFVLVLIYRGHFPTVAPSPEVPLVLIPLPPGHPCHHSELPSRQGPPYCNDPVRGVSGTLCPVKNCEGECDADPWCREERSRYRLQDVTTTADGLLRVRVAGPLRSSVVTGELGCNDELFGVLRGPAILPVDFTVASPVVAGPDCLYLAVARLVVGGQYFLSVSVERIADYAALEPDVSLPDRARVCSKVAKNPTRVASLDMFWPLNSTAVYLGAEVLPRLSRIVVEALPVSIDCSRLPGAQPQWLHYTVVERAMRECKLEVVDYDRSDNYIWFNPGRKPFLLGKLANKWLRKVMRKKKILFIGDSTVEDIWRFWTQSEAMAELLQFAKVGVDYESVWGSYELMYSGEDDPFMCDGRTMRAGGWRSIDAIAERVKKAQPTVVVIGENLHTLKKVSIAYYGKLLKKLFGAVRNACSNCVIIFKPTTQPVGRRCACPKDLRVSWCAFDIFYGRKRLREANAVASRVGHEFDVVAIEDAYEMTLARQELSRDGIHWSKSFFNCHPDPAKPCDFQSCLDFAAGNWQPEPLGAAVTNKTASTNPIVSQRKNFFRDLYPDSPLAITSGIIVDIIVEQLHSRVVALGLDAGFEITSVTFWMGYRRGNNNPEAPSMIGDHQFNSSHFYEMQTSHEGGRQQQPQQARPLQANIQQHQTLSSDNPPQAADFISIVTGTALGTEAAAAAGPLAAAATAEDEMTASQATAMIEDVLASGGDPKSLIGDLMQNSETIASMLGALEGPHVAANAWNTVLNAEQCFCKILITHKQAGAIIGKNGAEIATMEKAAQVTAKVSPGGSYFPGTNDRIMVLCGKLPNIRAALQEVVNKFEFCNQVAQAQEDAKSTFLGTTNVPNRPRPLPMVLRLIVPNSSVGTLMGRQGKDIRQLAMTCGVHIQISPRLNGVLERIVNITGSASQCTLAGCAITEGIRGNPHVSEHANILIYTPYQHRQAAKQAETFNDVRAASGDCGSSPDSRISHFSSTATDGDSTTRSVVSGLPSAPKKDDEDEIDLDKLPPHIALQERLRRHLRSTIQTSLVKEARVRAAQLERELGPSILGLGPRPEFNLIVQAVNARMAAAASNPTTATDTVMASTTAELYRRLLEEEVAAPAASVDTAVDEVEEPPTADLPPPPPPPSGPPPDMMMATDTAVAVTMAVPAVTSATTGGSSSSSSSSNNSGNTSPDRPLNGGNHRVNGRPRRKGETGDSTCSESSLKFLAAAGFPFTLPPPPVEAVQEEEEESEANNNNPNE</sequence>
<dbReference type="PROSITE" id="PS50084">
    <property type="entry name" value="KH_TYPE_1"/>
    <property type="match status" value="2"/>
</dbReference>
<dbReference type="InterPro" id="IPR036514">
    <property type="entry name" value="SGNH_hydro_sf"/>
</dbReference>
<evidence type="ECO:0000256" key="3">
    <source>
        <dbReference type="SAM" id="MobiDB-lite"/>
    </source>
</evidence>
<dbReference type="SUPFAM" id="SSF54791">
    <property type="entry name" value="Eukaryotic type KH-domain (KH-domain type I)"/>
    <property type="match status" value="2"/>
</dbReference>
<dbReference type="Gene3D" id="3.40.50.1110">
    <property type="entry name" value="SGNH hydrolase"/>
    <property type="match status" value="1"/>
</dbReference>
<dbReference type="SUPFAM" id="SSF52266">
    <property type="entry name" value="SGNH hydrolase"/>
    <property type="match status" value="1"/>
</dbReference>
<dbReference type="InterPro" id="IPR004088">
    <property type="entry name" value="KH_dom_type_1"/>
</dbReference>
<keyword evidence="1" id="KW-0677">Repeat</keyword>
<feature type="compositionally biased region" description="Low complexity" evidence="3">
    <location>
        <begin position="1168"/>
        <end position="1188"/>
    </location>
</feature>
<dbReference type="Gene3D" id="3.30.1370.10">
    <property type="entry name" value="K Homology domain, type 1"/>
    <property type="match status" value="2"/>
</dbReference>
<feature type="domain" description="K Homology" evidence="4">
    <location>
        <begin position="866"/>
        <end position="936"/>
    </location>
</feature>
<dbReference type="InterPro" id="IPR004087">
    <property type="entry name" value="KH_dom"/>
</dbReference>
<feature type="compositionally biased region" description="Polar residues" evidence="3">
    <location>
        <begin position="978"/>
        <end position="1000"/>
    </location>
</feature>
<gene>
    <name evidence="5" type="primary">PARP2_3</name>
    <name evidence="5" type="ORF">FOZ60_015017</name>
</gene>
<dbReference type="SMART" id="SM00322">
    <property type="entry name" value="KH"/>
    <property type="match status" value="2"/>
</dbReference>
<dbReference type="Proteomes" id="UP000541610">
    <property type="component" value="Unassembled WGS sequence"/>
</dbReference>
<dbReference type="InterPro" id="IPR036612">
    <property type="entry name" value="KH_dom_type_1_sf"/>
</dbReference>
<accession>A0A7J6P6C1</accession>
<feature type="compositionally biased region" description="Pro residues" evidence="3">
    <location>
        <begin position="1133"/>
        <end position="1148"/>
    </location>
</feature>
<dbReference type="OrthoDB" id="441329at2759"/>
<evidence type="ECO:0000313" key="6">
    <source>
        <dbReference type="Proteomes" id="UP000541610"/>
    </source>
</evidence>
<name>A0A7J6P6C1_PEROL</name>
<dbReference type="EMBL" id="JABANP010000073">
    <property type="protein sequence ID" value="KAF4691703.1"/>
    <property type="molecule type" value="Genomic_DNA"/>
</dbReference>
<feature type="region of interest" description="Disordered" evidence="3">
    <location>
        <begin position="638"/>
        <end position="673"/>
    </location>
</feature>
<reference evidence="5 6" key="1">
    <citation type="submission" date="2020-04" db="EMBL/GenBank/DDBJ databases">
        <title>Perkinsus olseni comparative genomics.</title>
        <authorList>
            <person name="Bogema D.R."/>
        </authorList>
    </citation>
    <scope>NUCLEOTIDE SEQUENCE [LARGE SCALE GENOMIC DNA]</scope>
    <source>
        <strain evidence="5">00978-12</strain>
    </source>
</reference>
<comment type="caution">
    <text evidence="5">The sequence shown here is derived from an EMBL/GenBank/DDBJ whole genome shotgun (WGS) entry which is preliminary data.</text>
</comment>
<dbReference type="Pfam" id="PF00013">
    <property type="entry name" value="KH_1"/>
    <property type="match status" value="2"/>
</dbReference>
<organism evidence="5 6">
    <name type="scientific">Perkinsus olseni</name>
    <name type="common">Perkinsus atlanticus</name>
    <dbReference type="NCBI Taxonomy" id="32597"/>
    <lineage>
        <taxon>Eukaryota</taxon>
        <taxon>Sar</taxon>
        <taxon>Alveolata</taxon>
        <taxon>Perkinsozoa</taxon>
        <taxon>Perkinsea</taxon>
        <taxon>Perkinsida</taxon>
        <taxon>Perkinsidae</taxon>
        <taxon>Perkinsus</taxon>
    </lineage>
</organism>
<feature type="region of interest" description="Disordered" evidence="3">
    <location>
        <begin position="1116"/>
        <end position="1151"/>
    </location>
</feature>
<dbReference type="AlphaFoldDB" id="A0A7J6P6C1"/>
<proteinExistence type="predicted"/>
<keyword evidence="2" id="KW-0694">RNA-binding</keyword>
<evidence type="ECO:0000256" key="2">
    <source>
        <dbReference type="PROSITE-ProRule" id="PRU00117"/>
    </source>
</evidence>
<protein>
    <submittedName>
        <fullName evidence="5">Poly [ADP-ribose] polymerase 2</fullName>
    </submittedName>
</protein>
<feature type="region of interest" description="Disordered" evidence="3">
    <location>
        <begin position="1168"/>
        <end position="1256"/>
    </location>
</feature>
<dbReference type="GO" id="GO:0003723">
    <property type="term" value="F:RNA binding"/>
    <property type="evidence" value="ECO:0007669"/>
    <property type="project" value="UniProtKB-UniRule"/>
</dbReference>
<evidence type="ECO:0000313" key="5">
    <source>
        <dbReference type="EMBL" id="KAF4691703.1"/>
    </source>
</evidence>
<feature type="region of interest" description="Disordered" evidence="3">
    <location>
        <begin position="970"/>
        <end position="1016"/>
    </location>
</feature>